<evidence type="ECO:0000256" key="2">
    <source>
        <dbReference type="ARBA" id="ARBA00009765"/>
    </source>
</evidence>
<evidence type="ECO:0000256" key="11">
    <source>
        <dbReference type="SAM" id="Phobius"/>
    </source>
</evidence>
<evidence type="ECO:0000256" key="8">
    <source>
        <dbReference type="ARBA" id="ARBA00022989"/>
    </source>
</evidence>
<organism evidence="12 13">
    <name type="scientific">Desulfoprunum benzoelyticum</name>
    <dbReference type="NCBI Taxonomy" id="1506996"/>
    <lineage>
        <taxon>Bacteria</taxon>
        <taxon>Pseudomonadati</taxon>
        <taxon>Thermodesulfobacteriota</taxon>
        <taxon>Desulfobulbia</taxon>
        <taxon>Desulfobulbales</taxon>
        <taxon>Desulfobulbaceae</taxon>
        <taxon>Desulfoprunum</taxon>
    </lineage>
</organism>
<dbReference type="Proteomes" id="UP000539642">
    <property type="component" value="Unassembled WGS sequence"/>
</dbReference>
<dbReference type="GO" id="GO:0015095">
    <property type="term" value="F:magnesium ion transmembrane transporter activity"/>
    <property type="evidence" value="ECO:0007669"/>
    <property type="project" value="TreeGrafter"/>
</dbReference>
<sequence>MSDRNTAQGGLVKAFILDGEGGGTAINWSEIERWQPGDGKFLWLHLDYSHPYVQQWLKNRKGLDYLVVENLLAVDSRPRSTPFHDGLLMGLRGVNLNPGAVPEDMVAIRLWIDGQAVFSTGQRFLPSIDDMGSAIESGAGPAAPGEFLAQMCEYVMNRVGDVVEDFEIIFDGLEEEMAMEKGSSQRQLLSNLRRQIIELRKYLAPQRDALGYIQSLKITWLQDADRLRLREVADRLFRYVEELDSIRDRSVVLHEELVSQLSEEMNKRMYMLSLVATIFMPLGFLAGLLGVNLGGIPGASGRWGFSLFCLLVLVVFAMQLIYLKNKKWM</sequence>
<keyword evidence="5" id="KW-0997">Cell inner membrane</keyword>
<dbReference type="Gene3D" id="1.20.58.340">
    <property type="entry name" value="Magnesium transport protein CorA, transmembrane region"/>
    <property type="match status" value="2"/>
</dbReference>
<dbReference type="PANTHER" id="PTHR46494">
    <property type="entry name" value="CORA FAMILY METAL ION TRANSPORTER (EUROFUNG)"/>
    <property type="match status" value="1"/>
</dbReference>
<dbReference type="GO" id="GO:0000287">
    <property type="term" value="F:magnesium ion binding"/>
    <property type="evidence" value="ECO:0007669"/>
    <property type="project" value="TreeGrafter"/>
</dbReference>
<dbReference type="RefSeq" id="WP_183350142.1">
    <property type="nucleotide sequence ID" value="NZ_JACHEO010000007.1"/>
</dbReference>
<dbReference type="SUPFAM" id="SSF144083">
    <property type="entry name" value="Magnesium transport protein CorA, transmembrane region"/>
    <property type="match status" value="1"/>
</dbReference>
<keyword evidence="10 11" id="KW-0472">Membrane</keyword>
<evidence type="ECO:0000313" key="13">
    <source>
        <dbReference type="Proteomes" id="UP000539642"/>
    </source>
</evidence>
<comment type="caution">
    <text evidence="12">The sequence shown here is derived from an EMBL/GenBank/DDBJ whole genome shotgun (WGS) entry which is preliminary data.</text>
</comment>
<evidence type="ECO:0000256" key="5">
    <source>
        <dbReference type="ARBA" id="ARBA00022519"/>
    </source>
</evidence>
<dbReference type="SUPFAM" id="SSF143865">
    <property type="entry name" value="CorA soluble domain-like"/>
    <property type="match status" value="1"/>
</dbReference>
<reference evidence="12 13" key="1">
    <citation type="submission" date="2020-08" db="EMBL/GenBank/DDBJ databases">
        <title>Genomic Encyclopedia of Type Strains, Phase IV (KMG-IV): sequencing the most valuable type-strain genomes for metagenomic binning, comparative biology and taxonomic classification.</title>
        <authorList>
            <person name="Goeker M."/>
        </authorList>
    </citation>
    <scope>NUCLEOTIDE SEQUENCE [LARGE SCALE GENOMIC DNA]</scope>
    <source>
        <strain evidence="12 13">DSM 28570</strain>
    </source>
</reference>
<evidence type="ECO:0000256" key="10">
    <source>
        <dbReference type="ARBA" id="ARBA00023136"/>
    </source>
</evidence>
<feature type="transmembrane region" description="Helical" evidence="11">
    <location>
        <begin position="303"/>
        <end position="323"/>
    </location>
</feature>
<keyword evidence="9" id="KW-0406">Ion transport</keyword>
<dbReference type="PANTHER" id="PTHR46494:SF3">
    <property type="entry name" value="ZINC TRANSPORT PROTEIN ZNTB"/>
    <property type="match status" value="1"/>
</dbReference>
<keyword evidence="3" id="KW-0813">Transport</keyword>
<keyword evidence="13" id="KW-1185">Reference proteome</keyword>
<dbReference type="GO" id="GO:0050897">
    <property type="term" value="F:cobalt ion binding"/>
    <property type="evidence" value="ECO:0007669"/>
    <property type="project" value="TreeGrafter"/>
</dbReference>
<comment type="subcellular location">
    <subcellularLocation>
        <location evidence="1">Cell membrane</location>
        <topology evidence="1">Multi-pass membrane protein</topology>
    </subcellularLocation>
</comment>
<evidence type="ECO:0000256" key="9">
    <source>
        <dbReference type="ARBA" id="ARBA00023065"/>
    </source>
</evidence>
<evidence type="ECO:0000256" key="7">
    <source>
        <dbReference type="ARBA" id="ARBA00022833"/>
    </source>
</evidence>
<evidence type="ECO:0000256" key="6">
    <source>
        <dbReference type="ARBA" id="ARBA00022692"/>
    </source>
</evidence>
<accession>A0A840UQI0</accession>
<dbReference type="Pfam" id="PF01544">
    <property type="entry name" value="CorA"/>
    <property type="match status" value="1"/>
</dbReference>
<dbReference type="GO" id="GO:0005886">
    <property type="term" value="C:plasma membrane"/>
    <property type="evidence" value="ECO:0007669"/>
    <property type="project" value="UniProtKB-SubCell"/>
</dbReference>
<dbReference type="Gene3D" id="3.30.460.20">
    <property type="entry name" value="CorA soluble domain-like"/>
    <property type="match status" value="1"/>
</dbReference>
<keyword evidence="7" id="KW-0862">Zinc</keyword>
<proteinExistence type="inferred from homology"/>
<protein>
    <submittedName>
        <fullName evidence="12">Zinc transporter</fullName>
    </submittedName>
</protein>
<evidence type="ECO:0000313" key="12">
    <source>
        <dbReference type="EMBL" id="MBB5347905.1"/>
    </source>
</evidence>
<gene>
    <name evidence="12" type="ORF">HNQ81_001634</name>
</gene>
<keyword evidence="4" id="KW-1003">Cell membrane</keyword>
<dbReference type="InterPro" id="IPR045861">
    <property type="entry name" value="CorA_cytoplasmic_dom"/>
</dbReference>
<dbReference type="InterPro" id="IPR002523">
    <property type="entry name" value="MgTranspt_CorA/ZnTranspt_ZntB"/>
</dbReference>
<keyword evidence="6 11" id="KW-0812">Transmembrane</keyword>
<evidence type="ECO:0000256" key="4">
    <source>
        <dbReference type="ARBA" id="ARBA00022475"/>
    </source>
</evidence>
<comment type="similarity">
    <text evidence="2">Belongs to the CorA metal ion transporter (MIT) (TC 1.A.35) family.</text>
</comment>
<dbReference type="CDD" id="cd12833">
    <property type="entry name" value="ZntB-like_1"/>
    <property type="match status" value="1"/>
</dbReference>
<dbReference type="EMBL" id="JACHEO010000007">
    <property type="protein sequence ID" value="MBB5347905.1"/>
    <property type="molecule type" value="Genomic_DNA"/>
</dbReference>
<dbReference type="InterPro" id="IPR045863">
    <property type="entry name" value="CorA_TM1_TM2"/>
</dbReference>
<dbReference type="AlphaFoldDB" id="A0A840UQI0"/>
<evidence type="ECO:0000256" key="3">
    <source>
        <dbReference type="ARBA" id="ARBA00022448"/>
    </source>
</evidence>
<keyword evidence="8 11" id="KW-1133">Transmembrane helix</keyword>
<name>A0A840UQI0_9BACT</name>
<evidence type="ECO:0000256" key="1">
    <source>
        <dbReference type="ARBA" id="ARBA00004651"/>
    </source>
</evidence>
<feature type="transmembrane region" description="Helical" evidence="11">
    <location>
        <begin position="269"/>
        <end position="291"/>
    </location>
</feature>
<dbReference type="GO" id="GO:0015087">
    <property type="term" value="F:cobalt ion transmembrane transporter activity"/>
    <property type="evidence" value="ECO:0007669"/>
    <property type="project" value="TreeGrafter"/>
</dbReference>